<dbReference type="STRING" id="1237896.T0K639"/>
<dbReference type="PANTHER" id="PTHR42749">
    <property type="entry name" value="CELL SHAPE-DETERMINING PROTEIN MREB"/>
    <property type="match status" value="1"/>
</dbReference>
<comment type="caution">
    <text evidence="2">The sequence shown here is derived from an EMBL/GenBank/DDBJ whole genome shotgun (WGS) entry which is preliminary data.</text>
</comment>
<feature type="region of interest" description="Disordered" evidence="1">
    <location>
        <begin position="93"/>
        <end position="122"/>
    </location>
</feature>
<dbReference type="InterPro" id="IPR043129">
    <property type="entry name" value="ATPase_NBD"/>
</dbReference>
<dbReference type="Gene3D" id="3.30.420.40">
    <property type="match status" value="2"/>
</dbReference>
<dbReference type="CDD" id="cd10170">
    <property type="entry name" value="ASKHA_NBD_HSP70"/>
    <property type="match status" value="1"/>
</dbReference>
<name>T0K639_COLGC</name>
<evidence type="ECO:0000256" key="1">
    <source>
        <dbReference type="SAM" id="MobiDB-lite"/>
    </source>
</evidence>
<reference evidence="3" key="1">
    <citation type="journal article" date="2013" name="Mol. Plant Microbe Interact.">
        <title>Global aspects of pacC regulation of pathogenicity genes in Colletotrichum gloeosporioides as revealed by transcriptome analysis.</title>
        <authorList>
            <person name="Alkan N."/>
            <person name="Meng X."/>
            <person name="Friedlander G."/>
            <person name="Reuveni E."/>
            <person name="Sukno S."/>
            <person name="Sherman A."/>
            <person name="Thon M."/>
            <person name="Fluhr R."/>
            <person name="Prusky D."/>
        </authorList>
    </citation>
    <scope>NUCLEOTIDE SEQUENCE [LARGE SCALE GENOMIC DNA]</scope>
    <source>
        <strain evidence="3">Cg-14</strain>
    </source>
</reference>
<dbReference type="HOGENOM" id="CLU_422726_0_0_1"/>
<feature type="region of interest" description="Disordered" evidence="1">
    <location>
        <begin position="606"/>
        <end position="648"/>
    </location>
</feature>
<gene>
    <name evidence="2" type="ORF">CGLO_13487</name>
</gene>
<dbReference type="SUPFAM" id="SSF53067">
    <property type="entry name" value="Actin-like ATPase domain"/>
    <property type="match status" value="1"/>
</dbReference>
<sequence>MSPAKGRPENPDLIVGIDFGLTGTGVAWALPSEDKVESIKTWPGLENQAGKVPSLVVLEGTDREAIWGFSTRRYGNSPQHLVYSLFKKPIGRGDESAGDDANGGNRQDEDNLDSPADPDKIVDEEFESDDDTMSFHKAKECLTQYLAGLYAYIKKRLSSRLPEGTEWRSMNAWFLFSYPTTWGPAAIERFSNIVNSSSFGSEEGHWVNASYMNEAQASMTSFATEGSRPAPGKVVIIADIGGGTTDVNIYHVDEDDGKKVTLKGEIKASGQDYARLISTPGLRMTLAEQKRVAREQTLTILRRHGYVATKHGVDKDSPADLEERYPLSLTSSAAPIVTLKFKMYGALRSEFRKECKSIWDQIEAHLENHAVESVDRLVLTGGMTNNALVQNWFEEKVSKTKDIGEITFLREPELAVSKGLVHGALESYKRDDIWVYKALHSYGVVVYKSGTQVEAKQKLLEKGKIVSLKKFKKKQTIRFKSGNKASTVLWLVRWDNDGDANGITKVGCLTTGWSTPIEWESSKSLGFDAKAEVELSSERRTAIVAFWSKGKQEHRRVFNEEWHSGADQTPPRRLPSFMNLTKIGLGIAGLITFIINAALGDDVLDEGDGGTDKPQNDGKGGPKKHNVEEQGDQGAEEGVGQFDNFEEA</sequence>
<dbReference type="OrthoDB" id="2394218at2759"/>
<dbReference type="AlphaFoldDB" id="T0K639"/>
<evidence type="ECO:0000313" key="2">
    <source>
        <dbReference type="EMBL" id="EQB47374.1"/>
    </source>
</evidence>
<evidence type="ECO:0008006" key="4">
    <source>
        <dbReference type="Google" id="ProtNLM"/>
    </source>
</evidence>
<dbReference type="EMBL" id="AMYD01002990">
    <property type="protein sequence ID" value="EQB47374.1"/>
    <property type="molecule type" value="Genomic_DNA"/>
</dbReference>
<dbReference type="Proteomes" id="UP000015530">
    <property type="component" value="Unassembled WGS sequence"/>
</dbReference>
<accession>T0K639</accession>
<organism evidence="2 3">
    <name type="scientific">Colletotrichum gloeosporioides (strain Cg-14)</name>
    <name type="common">Anthracnose fungus</name>
    <name type="synonym">Glomerella cingulata</name>
    <dbReference type="NCBI Taxonomy" id="1237896"/>
    <lineage>
        <taxon>Eukaryota</taxon>
        <taxon>Fungi</taxon>
        <taxon>Dikarya</taxon>
        <taxon>Ascomycota</taxon>
        <taxon>Pezizomycotina</taxon>
        <taxon>Sordariomycetes</taxon>
        <taxon>Hypocreomycetidae</taxon>
        <taxon>Glomerellales</taxon>
        <taxon>Glomerellaceae</taxon>
        <taxon>Colletotrichum</taxon>
        <taxon>Colletotrichum gloeosporioides species complex</taxon>
    </lineage>
</organism>
<proteinExistence type="predicted"/>
<protein>
    <recommendedName>
        <fullName evidence="4">Hsp70-like protein</fullName>
    </recommendedName>
</protein>
<dbReference type="PANTHER" id="PTHR42749:SF1">
    <property type="entry name" value="CELL SHAPE-DETERMINING PROTEIN MREB"/>
    <property type="match status" value="1"/>
</dbReference>
<evidence type="ECO:0000313" key="3">
    <source>
        <dbReference type="Proteomes" id="UP000015530"/>
    </source>
</evidence>